<feature type="compositionally biased region" description="Acidic residues" evidence="7">
    <location>
        <begin position="276"/>
        <end position="298"/>
    </location>
</feature>
<dbReference type="GO" id="GO:1904047">
    <property type="term" value="F:S-adenosyl-L-methionine binding"/>
    <property type="evidence" value="ECO:0007669"/>
    <property type="project" value="UniProtKB-UniRule"/>
</dbReference>
<keyword evidence="5 6" id="KW-0949">S-adenosyl-L-methionine</keyword>
<feature type="binding site" evidence="6">
    <location>
        <position position="135"/>
    </location>
    <ligand>
        <name>S-adenosyl-L-methionine</name>
        <dbReference type="ChEBI" id="CHEBI:59789"/>
    </ligand>
</feature>
<dbReference type="GO" id="GO:0106388">
    <property type="term" value="F:rRNA small subunit aminocarboxypropyltransferase activity"/>
    <property type="evidence" value="ECO:0007669"/>
    <property type="project" value="UniProtKB-EC"/>
</dbReference>
<dbReference type="EC" id="2.5.1.157" evidence="6"/>
<gene>
    <name evidence="6 10" type="primary">TSR3</name>
    <name evidence="10" type="ORF">C6P40_001590</name>
</gene>
<dbReference type="EMBL" id="PUHW01000197">
    <property type="protein sequence ID" value="KAG0687952.1"/>
    <property type="molecule type" value="Genomic_DNA"/>
</dbReference>
<comment type="catalytic activity">
    <reaction evidence="6">
        <text>N(1)-methylpseudouridine(1191) in yeast 18S rRNA + S-adenosyl-L-methionine = N(1)-methyl-N(3)-[(3S)-3-amino-3-carboxypropyl]pseudouridine(1191) in yeast 18S rRNA + S-methyl-5'-thioadenosine + H(+)</text>
        <dbReference type="Rhea" id="RHEA:63300"/>
        <dbReference type="Rhea" id="RHEA-COMP:13852"/>
        <dbReference type="Rhea" id="RHEA-COMP:16309"/>
        <dbReference type="ChEBI" id="CHEBI:15378"/>
        <dbReference type="ChEBI" id="CHEBI:17509"/>
        <dbReference type="ChEBI" id="CHEBI:59789"/>
        <dbReference type="ChEBI" id="CHEBI:74890"/>
        <dbReference type="ChEBI" id="CHEBI:146234"/>
    </reaction>
</comment>
<evidence type="ECO:0000256" key="3">
    <source>
        <dbReference type="ARBA" id="ARBA00022552"/>
    </source>
</evidence>
<dbReference type="GO" id="GO:0005634">
    <property type="term" value="C:nucleus"/>
    <property type="evidence" value="ECO:0007669"/>
    <property type="project" value="UniProtKB-SubCell"/>
</dbReference>
<feature type="compositionally biased region" description="Acidic residues" evidence="7">
    <location>
        <begin position="243"/>
        <end position="268"/>
    </location>
</feature>
<dbReference type="Pfam" id="PF04034">
    <property type="entry name" value="Ribo_biogen_C"/>
    <property type="match status" value="1"/>
</dbReference>
<feature type="compositionally biased region" description="Basic and acidic residues" evidence="7">
    <location>
        <begin position="1"/>
        <end position="14"/>
    </location>
</feature>
<comment type="function">
    <text evidence="6">Aminocarboxypropyltransferase that catalyzes the aminocarboxypropyl transfer on pseudouridine at position 1191 (Psi1191) in 18S rRNA. It constitutes the last step in biosynthesis of the hypermodified N1-methyl-N3-(3-amino-3-carboxypropyl) pseudouridine (m1acp3-Psi) conserved in eukaryotic 18S rRNA.</text>
</comment>
<sequence length="312" mass="36173">MAKGKNKEKDEPRRSNKTSNGHSKRVHHTKGRQETKYSSVMRQAKFPTKLAMWDFDHCDPKRCSGKKLERLGLIKSLRIGQKFQGIIVTPNGKGVVCPNDREIVEEFGVAVVECSWARLEEVPFSKIGGKFERLLPYFVAANPVNYGRPMKLNCVEAIAACLAIVGHQDWALELLQNFEWGPNFLKINKDLLEMYNECTDSESVLQAEKDFLEMVEQERESRRKLKSEVDIWELGNPNKKFDEEEEDENESDEEDEDEDDVYESEEENILIIDVPGPEDEEYDEEEEEELEEEEEGEEEKTKEEDGIEKEED</sequence>
<proteinExistence type="inferred from homology"/>
<evidence type="ECO:0000259" key="8">
    <source>
        <dbReference type="Pfam" id="PF04034"/>
    </source>
</evidence>
<evidence type="ECO:0000256" key="4">
    <source>
        <dbReference type="ARBA" id="ARBA00022679"/>
    </source>
</evidence>
<comment type="subcellular location">
    <subcellularLocation>
        <location evidence="6">Cytoplasm</location>
    </subcellularLocation>
    <subcellularLocation>
        <location evidence="6">Nucleus</location>
    </subcellularLocation>
</comment>
<evidence type="ECO:0000259" key="9">
    <source>
        <dbReference type="Pfam" id="PF04068"/>
    </source>
</evidence>
<accession>A0A9P6WKV9</accession>
<feature type="binding site" evidence="6">
    <location>
        <position position="64"/>
    </location>
    <ligand>
        <name>S-adenosyl-L-methionine</name>
        <dbReference type="ChEBI" id="CHEBI:59789"/>
    </ligand>
</feature>
<dbReference type="InterPro" id="IPR007177">
    <property type="entry name" value="Tsr3_C"/>
</dbReference>
<evidence type="ECO:0000256" key="7">
    <source>
        <dbReference type="SAM" id="MobiDB-lite"/>
    </source>
</evidence>
<evidence type="ECO:0000256" key="6">
    <source>
        <dbReference type="HAMAP-Rule" id="MF_03146"/>
    </source>
</evidence>
<name>A0A9P6WKV9_9ASCO</name>
<dbReference type="GO" id="GO:0000455">
    <property type="term" value="P:enzyme-directed rRNA pseudouridine synthesis"/>
    <property type="evidence" value="ECO:0007669"/>
    <property type="project" value="UniProtKB-UniRule"/>
</dbReference>
<feature type="region of interest" description="Disordered" evidence="7">
    <location>
        <begin position="236"/>
        <end position="312"/>
    </location>
</feature>
<reference evidence="10" key="1">
    <citation type="submission" date="2020-11" db="EMBL/GenBank/DDBJ databases">
        <title>Kefir isolates.</title>
        <authorList>
            <person name="Marcisauskas S."/>
            <person name="Kim Y."/>
            <person name="Blasche S."/>
        </authorList>
    </citation>
    <scope>NUCLEOTIDE SEQUENCE</scope>
    <source>
        <strain evidence="10">Olga-1</strain>
    </source>
</reference>
<dbReference type="PANTHER" id="PTHR20426:SF0">
    <property type="entry name" value="18S RRNA AMINOCARBOXYPROPYLTRANSFERASE"/>
    <property type="match status" value="1"/>
</dbReference>
<keyword evidence="1 6" id="KW-0963">Cytoplasm</keyword>
<evidence type="ECO:0000256" key="2">
    <source>
        <dbReference type="ARBA" id="ARBA00022517"/>
    </source>
</evidence>
<evidence type="ECO:0000256" key="5">
    <source>
        <dbReference type="ARBA" id="ARBA00022691"/>
    </source>
</evidence>
<protein>
    <recommendedName>
        <fullName evidence="6">18S rRNA aminocarboxypropyltransferase</fullName>
        <ecNumber evidence="6">2.5.1.157</ecNumber>
    </recommendedName>
</protein>
<comment type="catalytic activity">
    <reaction evidence="6">
        <text>an N(1)-methylpseudouridine in rRNA + S-adenosyl-L-methionine = N(1)-methyl-N(3)-[(3S)-3-amino-3-carboxypropyl]pseudouridine in rRNA + S-methyl-5'-thioadenosine + H(+)</text>
        <dbReference type="Rhea" id="RHEA:63296"/>
        <dbReference type="Rhea" id="RHEA-COMP:11634"/>
        <dbReference type="Rhea" id="RHEA-COMP:16310"/>
        <dbReference type="ChEBI" id="CHEBI:15378"/>
        <dbReference type="ChEBI" id="CHEBI:17509"/>
        <dbReference type="ChEBI" id="CHEBI:59789"/>
        <dbReference type="ChEBI" id="CHEBI:74890"/>
        <dbReference type="ChEBI" id="CHEBI:146234"/>
        <dbReference type="EC" id="2.5.1.157"/>
    </reaction>
</comment>
<keyword evidence="6" id="KW-0539">Nucleus</keyword>
<keyword evidence="3 6" id="KW-0698">rRNA processing</keyword>
<dbReference type="GO" id="GO:0005737">
    <property type="term" value="C:cytoplasm"/>
    <property type="evidence" value="ECO:0007669"/>
    <property type="project" value="UniProtKB-SubCell"/>
</dbReference>
<evidence type="ECO:0000313" key="11">
    <source>
        <dbReference type="Proteomes" id="UP000697127"/>
    </source>
</evidence>
<dbReference type="InterPro" id="IPR022968">
    <property type="entry name" value="Tsr3-like"/>
</dbReference>
<dbReference type="Pfam" id="PF04068">
    <property type="entry name" value="Fer4_RLI"/>
    <property type="match status" value="1"/>
</dbReference>
<feature type="domain" description="16S/18S rRNA aminocarboxypropyltransferase Tsr3 C-terminal" evidence="8">
    <location>
        <begin position="86"/>
        <end position="212"/>
    </location>
</feature>
<dbReference type="Proteomes" id="UP000697127">
    <property type="component" value="Unassembled WGS sequence"/>
</dbReference>
<dbReference type="GO" id="GO:0030490">
    <property type="term" value="P:maturation of SSU-rRNA"/>
    <property type="evidence" value="ECO:0007669"/>
    <property type="project" value="TreeGrafter"/>
</dbReference>
<feature type="region of interest" description="Disordered" evidence="7">
    <location>
        <begin position="1"/>
        <end position="39"/>
    </location>
</feature>
<evidence type="ECO:0000313" key="10">
    <source>
        <dbReference type="EMBL" id="KAG0687952.1"/>
    </source>
</evidence>
<keyword evidence="4 6" id="KW-0808">Transferase</keyword>
<comment type="caution">
    <text evidence="10">The sequence shown here is derived from an EMBL/GenBank/DDBJ whole genome shotgun (WGS) entry which is preliminary data.</text>
</comment>
<comment type="caution">
    <text evidence="6">Lacks conserved residue(s) required for the propagation of feature annotation.</text>
</comment>
<dbReference type="AlphaFoldDB" id="A0A9P6WKV9"/>
<dbReference type="HAMAP" id="MF_01116">
    <property type="entry name" value="TSR3"/>
    <property type="match status" value="1"/>
</dbReference>
<dbReference type="InterPro" id="IPR007209">
    <property type="entry name" value="RNaseL-inhib-like_metal-bd_dom"/>
</dbReference>
<feature type="binding site" evidence="6">
    <location>
        <position position="112"/>
    </location>
    <ligand>
        <name>S-adenosyl-L-methionine</name>
        <dbReference type="ChEBI" id="CHEBI:59789"/>
    </ligand>
</feature>
<feature type="domain" description="RNase L inhibitor RLI-like possible metal-binding" evidence="9">
    <location>
        <begin position="48"/>
        <end position="82"/>
    </location>
</feature>
<comment type="similarity">
    <text evidence="6">Belongs to the TDD superfamily. TSR3 family.</text>
</comment>
<dbReference type="PANTHER" id="PTHR20426">
    <property type="entry name" value="RIBOSOME BIOGENESIS PROTEIN TSR3 HOMOLOG"/>
    <property type="match status" value="1"/>
</dbReference>
<evidence type="ECO:0000256" key="1">
    <source>
        <dbReference type="ARBA" id="ARBA00022490"/>
    </source>
</evidence>
<dbReference type="NCBIfam" id="NF002621">
    <property type="entry name" value="PRK02287.1"/>
    <property type="match status" value="1"/>
</dbReference>
<keyword evidence="2 6" id="KW-0690">Ribosome biogenesis</keyword>
<organism evidence="10 11">
    <name type="scientific">Pichia californica</name>
    <dbReference type="NCBI Taxonomy" id="460514"/>
    <lineage>
        <taxon>Eukaryota</taxon>
        <taxon>Fungi</taxon>
        <taxon>Dikarya</taxon>
        <taxon>Ascomycota</taxon>
        <taxon>Saccharomycotina</taxon>
        <taxon>Pichiomycetes</taxon>
        <taxon>Pichiales</taxon>
        <taxon>Pichiaceae</taxon>
        <taxon>Pichia</taxon>
    </lineage>
</organism>
<keyword evidence="11" id="KW-1185">Reference proteome</keyword>